<evidence type="ECO:0000313" key="1">
    <source>
        <dbReference type="EMBL" id="EEG72229.1"/>
    </source>
</evidence>
<dbReference type="EMBL" id="ABYI02000042">
    <property type="protein sequence ID" value="EEG72229.1"/>
    <property type="molecule type" value="Genomic_DNA"/>
</dbReference>
<accession>C0C694</accession>
<dbReference type="eggNOG" id="ENOG5032YWH">
    <property type="taxonomic scope" value="Bacteria"/>
</dbReference>
<dbReference type="NCBIfam" id="NF041553">
    <property type="entry name" value="CBO2463_dom"/>
    <property type="match status" value="1"/>
</dbReference>
<dbReference type="STRING" id="553973.CLOHYLEM_07631"/>
<proteinExistence type="predicted"/>
<name>C0C694_9FIRM</name>
<gene>
    <name evidence="1" type="ORF">CLOHYLEM_07631</name>
</gene>
<dbReference type="Proteomes" id="UP000004893">
    <property type="component" value="Unassembled WGS sequence"/>
</dbReference>
<dbReference type="AlphaFoldDB" id="C0C694"/>
<dbReference type="HOGENOM" id="CLU_168918_0_0_9"/>
<reference evidence="1" key="1">
    <citation type="submission" date="2009-02" db="EMBL/GenBank/DDBJ databases">
        <authorList>
            <person name="Fulton L."/>
            <person name="Clifton S."/>
            <person name="Fulton B."/>
            <person name="Xu J."/>
            <person name="Minx P."/>
            <person name="Pepin K.H."/>
            <person name="Johnson M."/>
            <person name="Bhonagiri V."/>
            <person name="Nash W.E."/>
            <person name="Mardis E.R."/>
            <person name="Wilson R.K."/>
        </authorList>
    </citation>
    <scope>NUCLEOTIDE SEQUENCE [LARGE SCALE GENOMIC DNA]</scope>
    <source>
        <strain evidence="1">DSM 15053</strain>
    </source>
</reference>
<dbReference type="OrthoDB" id="3233899at2"/>
<keyword evidence="2" id="KW-1185">Reference proteome</keyword>
<dbReference type="InterPro" id="IPR048108">
    <property type="entry name" value="CBO2463_dom"/>
</dbReference>
<sequence length="98" mass="11603">MNNERLNYGDKVIYMEGVIVDIDDCSISVDLKGRLGFFKAPKRMFICDYELKVGQEVGWNMSFPEQLGEEVNDKYISNIEKERRKQEEMRQRMDNKEA</sequence>
<dbReference type="RefSeq" id="WP_006444978.1">
    <property type="nucleotide sequence ID" value="NZ_CP036524.1"/>
</dbReference>
<evidence type="ECO:0000313" key="2">
    <source>
        <dbReference type="Proteomes" id="UP000004893"/>
    </source>
</evidence>
<comment type="caution">
    <text evidence="1">The sequence shown here is derived from an EMBL/GenBank/DDBJ whole genome shotgun (WGS) entry which is preliminary data.</text>
</comment>
<reference evidence="1" key="2">
    <citation type="submission" date="2013-06" db="EMBL/GenBank/DDBJ databases">
        <title>Draft genome sequence of Clostridium hylemonae (DSM 15053).</title>
        <authorList>
            <person name="Sudarsanam P."/>
            <person name="Ley R."/>
            <person name="Guruge J."/>
            <person name="Turnbaugh P.J."/>
            <person name="Mahowald M."/>
            <person name="Liep D."/>
            <person name="Gordon J."/>
        </authorList>
    </citation>
    <scope>NUCLEOTIDE SEQUENCE</scope>
    <source>
        <strain evidence="1">DSM 15053</strain>
    </source>
</reference>
<organism evidence="1 2">
    <name type="scientific">[Clostridium] hylemonae DSM 15053</name>
    <dbReference type="NCBI Taxonomy" id="553973"/>
    <lineage>
        <taxon>Bacteria</taxon>
        <taxon>Bacillati</taxon>
        <taxon>Bacillota</taxon>
        <taxon>Clostridia</taxon>
        <taxon>Lachnospirales</taxon>
        <taxon>Lachnospiraceae</taxon>
    </lineage>
</organism>
<protein>
    <submittedName>
        <fullName evidence="1">Uncharacterized protein</fullName>
    </submittedName>
</protein>